<evidence type="ECO:0000313" key="1">
    <source>
        <dbReference type="EMBL" id="TXG67712.1"/>
    </source>
</evidence>
<accession>A0A5C7IFG3</accession>
<dbReference type="Pfam" id="PF14223">
    <property type="entry name" value="Retrotran_gag_2"/>
    <property type="match status" value="1"/>
</dbReference>
<protein>
    <recommendedName>
        <fullName evidence="3">Retrotransposon Copia-like N-terminal domain-containing protein</fullName>
    </recommendedName>
</protein>
<sequence>MGSPVFIASYSEELKKREERLNQARISTRNVDHCLWMKKFINTGSIIKVAAEMQELQLENRLELTVKLDHSNFLLWRQQVLAAIKDQIILCWLFSSISQDLLPQLVGCSTACEAWHAVERLFTSQSRANVTHLKLQLQTLKKSGSIITEYLIKKKIPITSMPEITALLLTHEARIEQHSQIVMLSVNLASNNQGFNQNKRGNTGIQSGSGRGNFEGNFGQNQDFCLFLLDILSHYTTIMQSNVEAWTVEIRGIVVELSAAIPPLDLKTMFLEVPLCLCLCDSIIL</sequence>
<dbReference type="PANTHER" id="PTHR47481:SF30">
    <property type="entry name" value="CCHC-TYPE DOMAIN-CONTAINING PROTEIN"/>
    <property type="match status" value="1"/>
</dbReference>
<dbReference type="PANTHER" id="PTHR47481">
    <property type="match status" value="1"/>
</dbReference>
<keyword evidence="2" id="KW-1185">Reference proteome</keyword>
<evidence type="ECO:0000313" key="2">
    <source>
        <dbReference type="Proteomes" id="UP000323000"/>
    </source>
</evidence>
<evidence type="ECO:0008006" key="3">
    <source>
        <dbReference type="Google" id="ProtNLM"/>
    </source>
</evidence>
<organism evidence="1 2">
    <name type="scientific">Acer yangbiense</name>
    <dbReference type="NCBI Taxonomy" id="1000413"/>
    <lineage>
        <taxon>Eukaryota</taxon>
        <taxon>Viridiplantae</taxon>
        <taxon>Streptophyta</taxon>
        <taxon>Embryophyta</taxon>
        <taxon>Tracheophyta</taxon>
        <taxon>Spermatophyta</taxon>
        <taxon>Magnoliopsida</taxon>
        <taxon>eudicotyledons</taxon>
        <taxon>Gunneridae</taxon>
        <taxon>Pentapetalae</taxon>
        <taxon>rosids</taxon>
        <taxon>malvids</taxon>
        <taxon>Sapindales</taxon>
        <taxon>Sapindaceae</taxon>
        <taxon>Hippocastanoideae</taxon>
        <taxon>Acereae</taxon>
        <taxon>Acer</taxon>
    </lineage>
</organism>
<dbReference type="AlphaFoldDB" id="A0A5C7IFG3"/>
<comment type="caution">
    <text evidence="1">The sequence shown here is derived from an EMBL/GenBank/DDBJ whole genome shotgun (WGS) entry which is preliminary data.</text>
</comment>
<proteinExistence type="predicted"/>
<dbReference type="EMBL" id="VAHF01000003">
    <property type="protein sequence ID" value="TXG67712.1"/>
    <property type="molecule type" value="Genomic_DNA"/>
</dbReference>
<name>A0A5C7IFG3_9ROSI</name>
<dbReference type="OrthoDB" id="1306077at2759"/>
<reference evidence="2" key="1">
    <citation type="journal article" date="2019" name="Gigascience">
        <title>De novo genome assembly of the endangered Acer yangbiense, a plant species with extremely small populations endemic to Yunnan Province, China.</title>
        <authorList>
            <person name="Yang J."/>
            <person name="Wariss H.M."/>
            <person name="Tao L."/>
            <person name="Zhang R."/>
            <person name="Yun Q."/>
            <person name="Hollingsworth P."/>
            <person name="Dao Z."/>
            <person name="Luo G."/>
            <person name="Guo H."/>
            <person name="Ma Y."/>
            <person name="Sun W."/>
        </authorList>
    </citation>
    <scope>NUCLEOTIDE SEQUENCE [LARGE SCALE GENOMIC DNA]</scope>
    <source>
        <strain evidence="2">cv. Malutang</strain>
    </source>
</reference>
<dbReference type="Proteomes" id="UP000323000">
    <property type="component" value="Chromosome 3"/>
</dbReference>
<gene>
    <name evidence="1" type="ORF">EZV62_008987</name>
</gene>